<feature type="compositionally biased region" description="Polar residues" evidence="1">
    <location>
        <begin position="61"/>
        <end position="83"/>
    </location>
</feature>
<evidence type="ECO:0000313" key="3">
    <source>
        <dbReference type="Proteomes" id="UP001597542"/>
    </source>
</evidence>
<evidence type="ECO:0000256" key="1">
    <source>
        <dbReference type="SAM" id="MobiDB-lite"/>
    </source>
</evidence>
<protein>
    <submittedName>
        <fullName evidence="2">Uncharacterized protein</fullName>
    </submittedName>
</protein>
<evidence type="ECO:0000313" key="2">
    <source>
        <dbReference type="EMBL" id="MFD2479170.1"/>
    </source>
</evidence>
<comment type="caution">
    <text evidence="2">The sequence shown here is derived from an EMBL/GenBank/DDBJ whole genome shotgun (WGS) entry which is preliminary data.</text>
</comment>
<dbReference type="RefSeq" id="WP_344280376.1">
    <property type="nucleotide sequence ID" value="NZ_BAAAHV010000017.1"/>
</dbReference>
<feature type="region of interest" description="Disordered" evidence="1">
    <location>
        <begin position="58"/>
        <end position="83"/>
    </location>
</feature>
<gene>
    <name evidence="2" type="ORF">ACFSUT_02700</name>
</gene>
<accession>A0ABW5HSA0</accession>
<organism evidence="2 3">
    <name type="scientific">Amycolatopsis albidoflavus</name>
    <dbReference type="NCBI Taxonomy" id="102226"/>
    <lineage>
        <taxon>Bacteria</taxon>
        <taxon>Bacillati</taxon>
        <taxon>Actinomycetota</taxon>
        <taxon>Actinomycetes</taxon>
        <taxon>Pseudonocardiales</taxon>
        <taxon>Pseudonocardiaceae</taxon>
        <taxon>Amycolatopsis</taxon>
    </lineage>
</organism>
<dbReference type="Proteomes" id="UP001597542">
    <property type="component" value="Unassembled WGS sequence"/>
</dbReference>
<sequence>MVPRPTLILDSNCWGLPVFSSDGRHLAIRGNTYEHQFLVFEFPSLRRVRKISLGDPKRLKQNSSWSWTSSATEPRSTNCSARQ</sequence>
<reference evidence="3" key="1">
    <citation type="journal article" date="2019" name="Int. J. Syst. Evol. Microbiol.">
        <title>The Global Catalogue of Microorganisms (GCM) 10K type strain sequencing project: providing services to taxonomists for standard genome sequencing and annotation.</title>
        <authorList>
            <consortium name="The Broad Institute Genomics Platform"/>
            <consortium name="The Broad Institute Genome Sequencing Center for Infectious Disease"/>
            <person name="Wu L."/>
            <person name="Ma J."/>
        </authorList>
    </citation>
    <scope>NUCLEOTIDE SEQUENCE [LARGE SCALE GENOMIC DNA]</scope>
    <source>
        <strain evidence="3">CGMCC 4.7638</strain>
    </source>
</reference>
<dbReference type="EMBL" id="JBHUKQ010000002">
    <property type="protein sequence ID" value="MFD2479170.1"/>
    <property type="molecule type" value="Genomic_DNA"/>
</dbReference>
<name>A0ABW5HSA0_9PSEU</name>
<keyword evidence="3" id="KW-1185">Reference proteome</keyword>
<proteinExistence type="predicted"/>